<dbReference type="STRING" id="933084.A0A067P5R6"/>
<sequence>MGFSIPTDQNPVPPPVVDVLNRVELLALLVKGPGTGVGVGGAAGRIQPRGLVNSGNMCFANVVLQGVGLLCVV</sequence>
<proteinExistence type="predicted"/>
<dbReference type="InParanoid" id="A0A067P5R6"/>
<evidence type="ECO:0000313" key="1">
    <source>
        <dbReference type="EMBL" id="KDQ50114.1"/>
    </source>
</evidence>
<dbReference type="Proteomes" id="UP000027265">
    <property type="component" value="Unassembled WGS sequence"/>
</dbReference>
<reference evidence="2" key="1">
    <citation type="journal article" date="2014" name="Proc. Natl. Acad. Sci. U.S.A.">
        <title>Extensive sampling of basidiomycete genomes demonstrates inadequacy of the white-rot/brown-rot paradigm for wood decay fungi.</title>
        <authorList>
            <person name="Riley R."/>
            <person name="Salamov A.A."/>
            <person name="Brown D.W."/>
            <person name="Nagy L.G."/>
            <person name="Floudas D."/>
            <person name="Held B.W."/>
            <person name="Levasseur A."/>
            <person name="Lombard V."/>
            <person name="Morin E."/>
            <person name="Otillar R."/>
            <person name="Lindquist E.A."/>
            <person name="Sun H."/>
            <person name="LaButti K.M."/>
            <person name="Schmutz J."/>
            <person name="Jabbour D."/>
            <person name="Luo H."/>
            <person name="Baker S.E."/>
            <person name="Pisabarro A.G."/>
            <person name="Walton J.D."/>
            <person name="Blanchette R.A."/>
            <person name="Henrissat B."/>
            <person name="Martin F."/>
            <person name="Cullen D."/>
            <person name="Hibbett D.S."/>
            <person name="Grigoriev I.V."/>
        </authorList>
    </citation>
    <scope>NUCLEOTIDE SEQUENCE [LARGE SCALE GENOMIC DNA]</scope>
    <source>
        <strain evidence="2">MUCL 33604</strain>
    </source>
</reference>
<dbReference type="PROSITE" id="PS00972">
    <property type="entry name" value="USP_1"/>
    <property type="match status" value="1"/>
</dbReference>
<protein>
    <recommendedName>
        <fullName evidence="3">USP domain-containing protein</fullName>
    </recommendedName>
</protein>
<dbReference type="HOGENOM" id="CLU_2705154_0_0_1"/>
<dbReference type="EMBL" id="KL197766">
    <property type="protein sequence ID" value="KDQ50114.1"/>
    <property type="molecule type" value="Genomic_DNA"/>
</dbReference>
<gene>
    <name evidence="1" type="ORF">JAAARDRAFT_63387</name>
</gene>
<dbReference type="AlphaFoldDB" id="A0A067P5R6"/>
<evidence type="ECO:0000313" key="2">
    <source>
        <dbReference type="Proteomes" id="UP000027265"/>
    </source>
</evidence>
<organism evidence="1 2">
    <name type="scientific">Jaapia argillacea MUCL 33604</name>
    <dbReference type="NCBI Taxonomy" id="933084"/>
    <lineage>
        <taxon>Eukaryota</taxon>
        <taxon>Fungi</taxon>
        <taxon>Dikarya</taxon>
        <taxon>Basidiomycota</taxon>
        <taxon>Agaricomycotina</taxon>
        <taxon>Agaricomycetes</taxon>
        <taxon>Agaricomycetidae</taxon>
        <taxon>Jaapiales</taxon>
        <taxon>Jaapiaceae</taxon>
        <taxon>Jaapia</taxon>
    </lineage>
</organism>
<accession>A0A067P5R6</accession>
<dbReference type="InterPro" id="IPR018200">
    <property type="entry name" value="USP_CS"/>
</dbReference>
<evidence type="ECO:0008006" key="3">
    <source>
        <dbReference type="Google" id="ProtNLM"/>
    </source>
</evidence>
<name>A0A067P5R6_9AGAM</name>
<dbReference type="GO" id="GO:0004843">
    <property type="term" value="F:cysteine-type deubiquitinase activity"/>
    <property type="evidence" value="ECO:0007669"/>
    <property type="project" value="InterPro"/>
</dbReference>
<keyword evidence="2" id="KW-1185">Reference proteome</keyword>